<evidence type="ECO:0000256" key="1">
    <source>
        <dbReference type="SAM" id="MobiDB-lite"/>
    </source>
</evidence>
<gene>
    <name evidence="2" type="ORF">E2C01_060343</name>
</gene>
<sequence>MNQPSRTSLSFSLSSEPASVTQSKWTGSHNEHLALNRTIANSISPEAARVRWYLLPPRSAVDRSPTKRFPGEADTVAPTLPTYTRAAAHLQPSK</sequence>
<reference evidence="2 3" key="1">
    <citation type="submission" date="2019-05" db="EMBL/GenBank/DDBJ databases">
        <title>Another draft genome of Portunus trituberculatus and its Hox gene families provides insights of decapod evolution.</title>
        <authorList>
            <person name="Jeong J.-H."/>
            <person name="Song I."/>
            <person name="Kim S."/>
            <person name="Choi T."/>
            <person name="Kim D."/>
            <person name="Ryu S."/>
            <person name="Kim W."/>
        </authorList>
    </citation>
    <scope>NUCLEOTIDE SEQUENCE [LARGE SCALE GENOMIC DNA]</scope>
    <source>
        <tissue evidence="2">Muscle</tissue>
    </source>
</reference>
<keyword evidence="3" id="KW-1185">Reference proteome</keyword>
<name>A0A5B7HA75_PORTR</name>
<dbReference type="AlphaFoldDB" id="A0A5B7HA75"/>
<evidence type="ECO:0000313" key="2">
    <source>
        <dbReference type="EMBL" id="MPC66197.1"/>
    </source>
</evidence>
<comment type="caution">
    <text evidence="2">The sequence shown here is derived from an EMBL/GenBank/DDBJ whole genome shotgun (WGS) entry which is preliminary data.</text>
</comment>
<feature type="region of interest" description="Disordered" evidence="1">
    <location>
        <begin position="1"/>
        <end position="29"/>
    </location>
</feature>
<dbReference type="Proteomes" id="UP000324222">
    <property type="component" value="Unassembled WGS sequence"/>
</dbReference>
<accession>A0A5B7HA75</accession>
<evidence type="ECO:0000313" key="3">
    <source>
        <dbReference type="Proteomes" id="UP000324222"/>
    </source>
</evidence>
<protein>
    <submittedName>
        <fullName evidence="2">Uncharacterized protein</fullName>
    </submittedName>
</protein>
<dbReference type="EMBL" id="VSRR010024428">
    <property type="protein sequence ID" value="MPC66197.1"/>
    <property type="molecule type" value="Genomic_DNA"/>
</dbReference>
<organism evidence="2 3">
    <name type="scientific">Portunus trituberculatus</name>
    <name type="common">Swimming crab</name>
    <name type="synonym">Neptunus trituberculatus</name>
    <dbReference type="NCBI Taxonomy" id="210409"/>
    <lineage>
        <taxon>Eukaryota</taxon>
        <taxon>Metazoa</taxon>
        <taxon>Ecdysozoa</taxon>
        <taxon>Arthropoda</taxon>
        <taxon>Crustacea</taxon>
        <taxon>Multicrustacea</taxon>
        <taxon>Malacostraca</taxon>
        <taxon>Eumalacostraca</taxon>
        <taxon>Eucarida</taxon>
        <taxon>Decapoda</taxon>
        <taxon>Pleocyemata</taxon>
        <taxon>Brachyura</taxon>
        <taxon>Eubrachyura</taxon>
        <taxon>Portunoidea</taxon>
        <taxon>Portunidae</taxon>
        <taxon>Portuninae</taxon>
        <taxon>Portunus</taxon>
    </lineage>
</organism>
<proteinExistence type="predicted"/>
<feature type="compositionally biased region" description="Low complexity" evidence="1">
    <location>
        <begin position="1"/>
        <end position="19"/>
    </location>
</feature>